<proteinExistence type="predicted"/>
<evidence type="ECO:0000313" key="1">
    <source>
        <dbReference type="EMBL" id="NYS95348.1"/>
    </source>
</evidence>
<dbReference type="AlphaFoldDB" id="A0A853F2W3"/>
<dbReference type="Proteomes" id="UP000561011">
    <property type="component" value="Unassembled WGS sequence"/>
</dbReference>
<dbReference type="EMBL" id="JACBYE010000068">
    <property type="protein sequence ID" value="NYS95348.1"/>
    <property type="molecule type" value="Genomic_DNA"/>
</dbReference>
<organism evidence="1 2">
    <name type="scientific">Sanguibacter inulinus</name>
    <dbReference type="NCBI Taxonomy" id="60922"/>
    <lineage>
        <taxon>Bacteria</taxon>
        <taxon>Bacillati</taxon>
        <taxon>Actinomycetota</taxon>
        <taxon>Actinomycetes</taxon>
        <taxon>Micrococcales</taxon>
        <taxon>Sanguibacteraceae</taxon>
        <taxon>Sanguibacter</taxon>
    </lineage>
</organism>
<comment type="caution">
    <text evidence="1">The sequence shown here is derived from an EMBL/GenBank/DDBJ whole genome shotgun (WGS) entry which is preliminary data.</text>
</comment>
<protein>
    <submittedName>
        <fullName evidence="1">Uncharacterized protein</fullName>
    </submittedName>
</protein>
<reference evidence="1 2" key="1">
    <citation type="submission" date="2020-07" db="EMBL/GenBank/DDBJ databases">
        <title>MOT database genomes.</title>
        <authorList>
            <person name="Joseph S."/>
            <person name="Aduse-Opoku J."/>
            <person name="Hashim A."/>
            <person name="Wade W."/>
            <person name="Curtis M."/>
        </authorList>
    </citation>
    <scope>NUCLEOTIDE SEQUENCE [LARGE SCALE GENOMIC DNA]</scope>
    <source>
        <strain evidence="1 2">DSM 100099</strain>
    </source>
</reference>
<evidence type="ECO:0000313" key="2">
    <source>
        <dbReference type="Proteomes" id="UP000561011"/>
    </source>
</evidence>
<keyword evidence="2" id="KW-1185">Reference proteome</keyword>
<dbReference type="RefSeq" id="WP_056132856.1">
    <property type="nucleotide sequence ID" value="NZ_JACBYE010000068.1"/>
</dbReference>
<gene>
    <name evidence="1" type="ORF">HZZ10_17725</name>
</gene>
<sequence length="98" mass="10477">MPSYRVVLTVGALAQGVAAPDVLPAAAQAARDLVTVEAYDVGVVSGEARLTVRFTADDDASAWRVYDHVCSTTGVLVDVPAARLTQRYGPRWHPVRRG</sequence>
<accession>A0A853F2W3</accession>
<name>A0A853F2W3_9MICO</name>